<proteinExistence type="predicted"/>
<reference evidence="2" key="1">
    <citation type="submission" date="2019-06" db="EMBL/GenBank/DDBJ databases">
        <title>Complete genome sequence of Aeromonas hydrophila bacteriophage D6.</title>
        <authorList>
            <person name="Rai S."/>
            <person name="Tyagi A."/>
            <person name="Kumar N."/>
            <person name="Singh N."/>
        </authorList>
    </citation>
    <scope>NUCLEOTIDE SEQUENCE [LARGE SCALE GENOMIC DNA]</scope>
</reference>
<feature type="compositionally biased region" description="Basic residues" evidence="1">
    <location>
        <begin position="9"/>
        <end position="26"/>
    </location>
</feature>
<sequence>MSNKVQLKAARKRAERKVASSRKNGRRRLAIHQSVPQLMEAAKSQIELALERHQLESPFDIARRSDGSEVPAMDKAAMIQGCRKSTTEVFRMFSYLAAAKSLVDQGRIEFEFKLDLDQCAADIAALDRRVIRLNVLVEGEDDVFGYELMDIGSTLENLGSVIYDEVSRLEPQALVLDSYINHAAQQVVADPENEIADLKQANQTVLQSLAYTLIKPHMVNKA</sequence>
<name>A0A514TW95_9CAUD</name>
<gene>
    <name evidence="2" type="ORF">D6_0070</name>
</gene>
<evidence type="ECO:0000256" key="1">
    <source>
        <dbReference type="SAM" id="MobiDB-lite"/>
    </source>
</evidence>
<dbReference type="EMBL" id="MN131137">
    <property type="protein sequence ID" value="QDJ97230.1"/>
    <property type="molecule type" value="Genomic_DNA"/>
</dbReference>
<organism evidence="2 3">
    <name type="scientific">Aeromonas phage D6</name>
    <dbReference type="NCBI Taxonomy" id="2593322"/>
    <lineage>
        <taxon>Viruses</taxon>
        <taxon>Duplodnaviria</taxon>
        <taxon>Heunggongvirae</taxon>
        <taxon>Uroviricota</taxon>
        <taxon>Caudoviricetes</taxon>
        <taxon>Chimalliviridae</taxon>
        <taxon>Ludhianavirus</taxon>
        <taxon>Ludhianavirus D6</taxon>
    </lineage>
</organism>
<keyword evidence="3" id="KW-1185">Reference proteome</keyword>
<feature type="region of interest" description="Disordered" evidence="1">
    <location>
        <begin position="1"/>
        <end position="26"/>
    </location>
</feature>
<dbReference type="Proteomes" id="UP000317575">
    <property type="component" value="Segment"/>
</dbReference>
<evidence type="ECO:0000313" key="2">
    <source>
        <dbReference type="EMBL" id="QDJ97230.1"/>
    </source>
</evidence>
<evidence type="ECO:0000313" key="3">
    <source>
        <dbReference type="Proteomes" id="UP000317575"/>
    </source>
</evidence>
<accession>A0A514TW95</accession>
<protein>
    <submittedName>
        <fullName evidence="2">Uncharacterized protein</fullName>
    </submittedName>
</protein>